<sequence length="274" mass="31268">MTRNQAAKRKERRRRGIPVKKRPLWKICGQTQGEERGEGNIWTRLKMVGLHWLLVAMMAYVCVPGFGSECLKSSVCNNLSTERRIQNCIRLCIQKIQAELPQLNELAPKIDEEKDLLLRVILGILASSKDKEPGVTPHSNERRSYSMEHFRWGKPNGRKRRPIKVFTSSLEGEDSSEVGFPAQVRRQLGGAEGDTSGDLNPQNKGKQRAKVKSQVPLSPQHRNDGRYRMSHFRWGNPTNSKRDGSFIRPLEEKSKAQLAKLLRNILHKDVQRGS</sequence>
<dbReference type="SMART" id="SM01363">
    <property type="entry name" value="ACTH_domain"/>
    <property type="match status" value="2"/>
</dbReference>
<keyword evidence="9" id="KW-0812">Transmembrane</keyword>
<comment type="similarity">
    <text evidence="3">Belongs to the POMC family.</text>
</comment>
<feature type="transmembrane region" description="Helical" evidence="9">
    <location>
        <begin position="48"/>
        <end position="67"/>
    </location>
</feature>
<gene>
    <name evidence="11" type="ORF">PLEPLA_LOCUS23572</name>
</gene>
<dbReference type="Pfam" id="PF00976">
    <property type="entry name" value="ACTH_domain"/>
    <property type="match status" value="2"/>
</dbReference>
<keyword evidence="9" id="KW-0472">Membrane</keyword>
<evidence type="ECO:0000256" key="7">
    <source>
        <dbReference type="ARBA" id="ARBA00022729"/>
    </source>
</evidence>
<keyword evidence="4" id="KW-0964">Secreted</keyword>
<evidence type="ECO:0000256" key="5">
    <source>
        <dbReference type="ARBA" id="ARBA00022685"/>
    </source>
</evidence>
<keyword evidence="9" id="KW-1133">Transmembrane helix</keyword>
<evidence type="ECO:0000256" key="6">
    <source>
        <dbReference type="ARBA" id="ARBA00022702"/>
    </source>
</evidence>
<evidence type="ECO:0000313" key="11">
    <source>
        <dbReference type="EMBL" id="CAB1435502.1"/>
    </source>
</evidence>
<dbReference type="AlphaFoldDB" id="A0A9N7US09"/>
<comment type="caution">
    <text evidence="11">The sequence shown here is derived from an EMBL/GenBank/DDBJ whole genome shotgun (WGS) entry which is preliminary data.</text>
</comment>
<dbReference type="InterPro" id="IPR013593">
    <property type="entry name" value="Melanocortin_N"/>
</dbReference>
<evidence type="ECO:0000313" key="12">
    <source>
        <dbReference type="Proteomes" id="UP001153269"/>
    </source>
</evidence>
<comment type="function">
    <text evidence="1">Stimulates the adrenal glands to release cortisol.</text>
</comment>
<dbReference type="PRINTS" id="PR00383">
    <property type="entry name" value="MELANOCORTIN"/>
</dbReference>
<organism evidence="11 12">
    <name type="scientific">Pleuronectes platessa</name>
    <name type="common">European plaice</name>
    <dbReference type="NCBI Taxonomy" id="8262"/>
    <lineage>
        <taxon>Eukaryota</taxon>
        <taxon>Metazoa</taxon>
        <taxon>Chordata</taxon>
        <taxon>Craniata</taxon>
        <taxon>Vertebrata</taxon>
        <taxon>Euteleostomi</taxon>
        <taxon>Actinopterygii</taxon>
        <taxon>Neopterygii</taxon>
        <taxon>Teleostei</taxon>
        <taxon>Neoteleostei</taxon>
        <taxon>Acanthomorphata</taxon>
        <taxon>Carangaria</taxon>
        <taxon>Pleuronectiformes</taxon>
        <taxon>Pleuronectoidei</taxon>
        <taxon>Pleuronectidae</taxon>
        <taxon>Pleuronectes</taxon>
    </lineage>
</organism>
<dbReference type="Pfam" id="PF08384">
    <property type="entry name" value="NPP"/>
    <property type="match status" value="1"/>
</dbReference>
<evidence type="ECO:0000256" key="8">
    <source>
        <dbReference type="SAM" id="MobiDB-lite"/>
    </source>
</evidence>
<comment type="subcellular location">
    <subcellularLocation>
        <location evidence="2">Secreted</location>
    </subcellularLocation>
</comment>
<evidence type="ECO:0000259" key="10">
    <source>
        <dbReference type="SMART" id="SM01363"/>
    </source>
</evidence>
<evidence type="ECO:0000256" key="4">
    <source>
        <dbReference type="ARBA" id="ARBA00022525"/>
    </source>
</evidence>
<evidence type="ECO:0000256" key="3">
    <source>
        <dbReference type="ARBA" id="ARBA00005832"/>
    </source>
</evidence>
<feature type="domain" description="Pro-opiomelanocortin/corticotropin ACTH central region" evidence="10">
    <location>
        <begin position="226"/>
        <end position="262"/>
    </location>
</feature>
<dbReference type="GO" id="GO:2000852">
    <property type="term" value="P:regulation of corticosterone secretion"/>
    <property type="evidence" value="ECO:0007669"/>
    <property type="project" value="TreeGrafter"/>
</dbReference>
<dbReference type="GO" id="GO:0005179">
    <property type="term" value="F:hormone activity"/>
    <property type="evidence" value="ECO:0007669"/>
    <property type="project" value="UniProtKB-KW"/>
</dbReference>
<dbReference type="EMBL" id="CADEAL010001779">
    <property type="protein sequence ID" value="CAB1435502.1"/>
    <property type="molecule type" value="Genomic_DNA"/>
</dbReference>
<dbReference type="PANTHER" id="PTHR11416">
    <property type="entry name" value="PRO-OPIOMELANOCORTIN"/>
    <property type="match status" value="1"/>
</dbReference>
<proteinExistence type="inferred from homology"/>
<dbReference type="PANTHER" id="PTHR11416:SF7">
    <property type="entry name" value="PRO-OPIOMELANOCORTIN"/>
    <property type="match status" value="1"/>
</dbReference>
<evidence type="ECO:0000256" key="1">
    <source>
        <dbReference type="ARBA" id="ARBA00002965"/>
    </source>
</evidence>
<dbReference type="GO" id="GO:0001664">
    <property type="term" value="F:G protein-coupled receptor binding"/>
    <property type="evidence" value="ECO:0007669"/>
    <property type="project" value="TreeGrafter"/>
</dbReference>
<reference evidence="11" key="1">
    <citation type="submission" date="2020-03" db="EMBL/GenBank/DDBJ databases">
        <authorList>
            <person name="Weist P."/>
        </authorList>
    </citation>
    <scope>NUCLEOTIDE SEQUENCE</scope>
</reference>
<dbReference type="GO" id="GO:0030141">
    <property type="term" value="C:secretory granule"/>
    <property type="evidence" value="ECO:0007669"/>
    <property type="project" value="TreeGrafter"/>
</dbReference>
<keyword evidence="6" id="KW-0372">Hormone</keyword>
<feature type="region of interest" description="Disordered" evidence="8">
    <location>
        <begin position="188"/>
        <end position="245"/>
    </location>
</feature>
<name>A0A9N7US09_PLEPL</name>
<accession>A0A9N7US09</accession>
<evidence type="ECO:0000256" key="9">
    <source>
        <dbReference type="SAM" id="Phobius"/>
    </source>
</evidence>
<feature type="domain" description="Pro-opiomelanocortin/corticotropin ACTH central region" evidence="10">
    <location>
        <begin position="144"/>
        <end position="184"/>
    </location>
</feature>
<dbReference type="Proteomes" id="UP001153269">
    <property type="component" value="Unassembled WGS sequence"/>
</dbReference>
<keyword evidence="7" id="KW-0732">Signal</keyword>
<keyword evidence="5" id="KW-0165">Cleavage on pair of basic residues</keyword>
<keyword evidence="12" id="KW-1185">Reference proteome</keyword>
<dbReference type="GO" id="GO:0005615">
    <property type="term" value="C:extracellular space"/>
    <property type="evidence" value="ECO:0007669"/>
    <property type="project" value="TreeGrafter"/>
</dbReference>
<evidence type="ECO:0000256" key="2">
    <source>
        <dbReference type="ARBA" id="ARBA00004613"/>
    </source>
</evidence>
<dbReference type="InterPro" id="IPR013531">
    <property type="entry name" value="Mcrtin_ACTH_cent"/>
</dbReference>
<protein>
    <recommendedName>
        <fullName evidence="10">Pro-opiomelanocortin/corticotropin ACTH central region domain-containing protein</fullName>
    </recommendedName>
</protein>
<dbReference type="InterPro" id="IPR001941">
    <property type="entry name" value="PMOC"/>
</dbReference>
<dbReference type="InterPro" id="IPR050878">
    <property type="entry name" value="POMC-derived_peptides"/>
</dbReference>